<reference evidence="2" key="1">
    <citation type="submission" date="2003-08" db="EMBL/GenBank/DDBJ databases">
        <authorList>
            <person name="Birren B."/>
            <person name="Nusbaum C."/>
            <person name="Abebe A."/>
            <person name="Abouelleil A."/>
            <person name="Adekoya E."/>
            <person name="Ait-zahra M."/>
            <person name="Allen N."/>
            <person name="Allen T."/>
            <person name="An P."/>
            <person name="Anderson M."/>
            <person name="Anderson S."/>
            <person name="Arachchi H."/>
            <person name="Armbruster J."/>
            <person name="Bachantsang P."/>
            <person name="Baldwin J."/>
            <person name="Barry A."/>
            <person name="Bayul T."/>
            <person name="Blitshsteyn B."/>
            <person name="Bloom T."/>
            <person name="Blye J."/>
            <person name="Boguslavskiy L."/>
            <person name="Borowsky M."/>
            <person name="Boukhgalter B."/>
            <person name="Brunache A."/>
            <person name="Butler J."/>
            <person name="Calixte N."/>
            <person name="Calvo S."/>
            <person name="Camarata J."/>
            <person name="Campo K."/>
            <person name="Chang J."/>
            <person name="Cheshatsang Y."/>
            <person name="Citroen M."/>
            <person name="Collymore A."/>
            <person name="Considine T."/>
            <person name="Cook A."/>
            <person name="Cooke P."/>
            <person name="Corum B."/>
            <person name="Cuomo C."/>
            <person name="David R."/>
            <person name="Dawoe T."/>
            <person name="Degray S."/>
            <person name="Dodge S."/>
            <person name="Dooley K."/>
            <person name="Dorje P."/>
            <person name="Dorjee K."/>
            <person name="Dorris L."/>
            <person name="Duffey N."/>
            <person name="Dupes A."/>
            <person name="Elkins T."/>
            <person name="Engels R."/>
            <person name="Erickson J."/>
            <person name="Farina A."/>
            <person name="Faro S."/>
            <person name="Ferreira P."/>
            <person name="Fischer H."/>
            <person name="Fitzgerald M."/>
            <person name="Foley K."/>
            <person name="Gage D."/>
            <person name="Galagan J."/>
            <person name="Gearin G."/>
            <person name="Gnerre S."/>
            <person name="Gnirke A."/>
            <person name="Goyette A."/>
            <person name="Graham J."/>
            <person name="Grandbois E."/>
            <person name="Gyaltsen K."/>
            <person name="Hafez N."/>
            <person name="Hagopian D."/>
            <person name="Hagos B."/>
            <person name="Hall J."/>
            <person name="Hatcher B."/>
            <person name="Heller A."/>
            <person name="Higgins H."/>
            <person name="Honan T."/>
            <person name="Horn A."/>
            <person name="Houde N."/>
            <person name="Hughes L."/>
            <person name="Hulme W."/>
            <person name="Husby E."/>
            <person name="Iliev I."/>
            <person name="Jaffe D."/>
            <person name="Jones C."/>
            <person name="Kamal M."/>
            <person name="Kamat A."/>
            <person name="Kamvysselis M."/>
            <person name="Karlsson E."/>
            <person name="Kells C."/>
            <person name="Kieu A."/>
            <person name="Kisner P."/>
            <person name="Kodira C."/>
            <person name="Kulbokas E."/>
            <person name="Labutti K."/>
            <person name="Lama D."/>
            <person name="Landers T."/>
            <person name="Leger J."/>
            <person name="Levine S."/>
            <person name="Lewis D."/>
            <person name="Lewis T."/>
            <person name="Lindblad-toh K."/>
            <person name="Liu X."/>
            <person name="Lokyitsang T."/>
            <person name="Lokyitsang Y."/>
            <person name="Lucien O."/>
            <person name="Lui A."/>
            <person name="Ma L.J."/>
            <person name="Mabbitt R."/>
            <person name="Macdonald J."/>
            <person name="Maclean C."/>
            <person name="Major J."/>
            <person name="Manning J."/>
            <person name="Marabella R."/>
            <person name="Maru K."/>
            <person name="Matthews C."/>
            <person name="Mauceli E."/>
            <person name="Mccarthy M."/>
            <person name="Mcdonough S."/>
            <person name="Mcghee T."/>
            <person name="Meldrim J."/>
            <person name="Meneus L."/>
            <person name="Mesirov J."/>
            <person name="Mihalev A."/>
            <person name="Mihova T."/>
            <person name="Mikkelsen T."/>
            <person name="Mlenga V."/>
            <person name="Moru K."/>
            <person name="Mozes J."/>
            <person name="Mulrain L."/>
            <person name="Munson G."/>
            <person name="Naylor J."/>
            <person name="Newes C."/>
            <person name="Nguyen C."/>
            <person name="Nguyen N."/>
            <person name="Nguyen T."/>
            <person name="Nicol R."/>
            <person name="Nielsen C."/>
            <person name="Nizzari M."/>
            <person name="Norbu C."/>
            <person name="Norbu N."/>
            <person name="O'donnell P."/>
            <person name="Okoawo O."/>
            <person name="O'leary S."/>
            <person name="Omotosho B."/>
            <person name="O'neill K."/>
            <person name="Osman S."/>
            <person name="Parker S."/>
            <person name="Perrin D."/>
            <person name="Phunkhang P."/>
            <person name="Piqani B."/>
            <person name="Purcell S."/>
            <person name="Rachupka T."/>
            <person name="Ramasamy U."/>
            <person name="Rameau R."/>
            <person name="Ray V."/>
            <person name="Raymond C."/>
            <person name="Retta R."/>
            <person name="Richardson S."/>
            <person name="Rise C."/>
            <person name="Rodriguez J."/>
            <person name="Rogers J."/>
            <person name="Rogov P."/>
            <person name="Rutman M."/>
            <person name="Schupbach R."/>
            <person name="Seaman C."/>
            <person name="Settipalli S."/>
            <person name="Sharpe T."/>
            <person name="Sheridan J."/>
            <person name="Sherpa N."/>
            <person name="Shi J."/>
            <person name="Smirnov S."/>
            <person name="Smith C."/>
            <person name="Sougnez C."/>
            <person name="Spencer B."/>
            <person name="Stalker J."/>
            <person name="Stange-thomann N."/>
            <person name="Stavropoulos S."/>
            <person name="Stetson K."/>
            <person name="Stone C."/>
            <person name="Stone S."/>
            <person name="Stubbs M."/>
            <person name="Talamas J."/>
            <person name="Tchuinga P."/>
            <person name="Tenzing P."/>
            <person name="Tesfaye S."/>
            <person name="Theodore J."/>
            <person name="Thoulutsang Y."/>
            <person name="Topham K."/>
            <person name="Towey S."/>
            <person name="Tsamla T."/>
            <person name="Tsomo N."/>
            <person name="Vallee D."/>
            <person name="Vassiliev H."/>
            <person name="Venkataraman V."/>
            <person name="Vinson J."/>
            <person name="Vo A."/>
            <person name="Wade C."/>
            <person name="Wang S."/>
            <person name="Wangchuk T."/>
            <person name="Wangdi T."/>
            <person name="Whittaker C."/>
            <person name="Wilkinson J."/>
            <person name="Wu Y."/>
            <person name="Wyman D."/>
            <person name="Yadav S."/>
            <person name="Yang S."/>
            <person name="Yang X."/>
            <person name="Yeager S."/>
            <person name="Yee E."/>
            <person name="Young G."/>
            <person name="Zainoun J."/>
            <person name="Zembeck L."/>
            <person name="Zimmer A."/>
            <person name="Zody M."/>
            <person name="Lander E."/>
        </authorList>
    </citation>
    <scope>NUCLEOTIDE SEQUENCE [LARGE SCALE GENOMIC DNA]</scope>
</reference>
<dbReference type="HOGENOM" id="CLU_2728718_0_0_1"/>
<dbReference type="AlphaFoldDB" id="H2Z7W7"/>
<keyword evidence="2" id="KW-1185">Reference proteome</keyword>
<reference evidence="1" key="2">
    <citation type="submission" date="2025-08" db="UniProtKB">
        <authorList>
            <consortium name="Ensembl"/>
        </authorList>
    </citation>
    <scope>IDENTIFICATION</scope>
</reference>
<evidence type="ECO:0000313" key="1">
    <source>
        <dbReference type="Ensembl" id="ENSCSAVP00000013679.1"/>
    </source>
</evidence>
<sequence>LNLSISAKFSGSPKVCTTADRCFLDRTKHDFYLSSSISSSPSSLSESSADSTFCFLINLDLFFRLEFSSYSA</sequence>
<dbReference type="InParanoid" id="H2Z7W7"/>
<dbReference type="Ensembl" id="ENSCSAVT00000013836.1">
    <property type="protein sequence ID" value="ENSCSAVP00000013679.1"/>
    <property type="gene ID" value="ENSCSAVG00000008026.1"/>
</dbReference>
<organism evidence="1 2">
    <name type="scientific">Ciona savignyi</name>
    <name type="common">Pacific transparent sea squirt</name>
    <dbReference type="NCBI Taxonomy" id="51511"/>
    <lineage>
        <taxon>Eukaryota</taxon>
        <taxon>Metazoa</taxon>
        <taxon>Chordata</taxon>
        <taxon>Tunicata</taxon>
        <taxon>Ascidiacea</taxon>
        <taxon>Phlebobranchia</taxon>
        <taxon>Cionidae</taxon>
        <taxon>Ciona</taxon>
    </lineage>
</organism>
<protein>
    <submittedName>
        <fullName evidence="1">Uncharacterized protein</fullName>
    </submittedName>
</protein>
<reference evidence="1" key="3">
    <citation type="submission" date="2025-09" db="UniProtKB">
        <authorList>
            <consortium name="Ensembl"/>
        </authorList>
    </citation>
    <scope>IDENTIFICATION</scope>
</reference>
<name>H2Z7W7_CIOSA</name>
<evidence type="ECO:0000313" key="2">
    <source>
        <dbReference type="Proteomes" id="UP000007875"/>
    </source>
</evidence>
<proteinExistence type="predicted"/>
<dbReference type="Proteomes" id="UP000007875">
    <property type="component" value="Unassembled WGS sequence"/>
</dbReference>
<accession>H2Z7W7</accession>